<dbReference type="InterPro" id="IPR011991">
    <property type="entry name" value="ArsR-like_HTH"/>
</dbReference>
<keyword evidence="3" id="KW-1185">Reference proteome</keyword>
<sequence length="132" mass="15361">MPDAIQKQLQSEREWEDLLDCMFGLNKLDRGVFRLLAESSEPLTVDHIAKFIEKERTTAYRSVKRLEEAGIAVQEQETCPKGGYHHVYRVSDPDEIADNLQRMLNRWYAETGQLIQEFRDMSGEDPSSEIDR</sequence>
<feature type="domain" description="Transcription regulator TrmB N-terminal" evidence="1">
    <location>
        <begin position="22"/>
        <end position="93"/>
    </location>
</feature>
<dbReference type="OrthoDB" id="9141at2157"/>
<dbReference type="KEGG" id="nay:HYG81_04085"/>
<name>A0A7D6GQQ4_9EURY</name>
<reference evidence="2 3" key="1">
    <citation type="submission" date="2020-07" db="EMBL/GenBank/DDBJ databases">
        <title>Natrinema (YPL30) sp. nov. and Haloterrigena xxxxxx (YPL8) sp. nov., isolated from a salt mine.</title>
        <authorList>
            <person name="Cui H."/>
        </authorList>
    </citation>
    <scope>NUCLEOTIDE SEQUENCE [LARGE SCALE GENOMIC DNA]</scope>
    <source>
        <strain evidence="2 3">YPL13</strain>
    </source>
</reference>
<dbReference type="InterPro" id="IPR002831">
    <property type="entry name" value="Tscrpt_reg_TrmB_N"/>
</dbReference>
<evidence type="ECO:0000259" key="1">
    <source>
        <dbReference type="Pfam" id="PF01978"/>
    </source>
</evidence>
<dbReference type="EMBL" id="CP059154">
    <property type="protein sequence ID" value="QLK26801.1"/>
    <property type="molecule type" value="Genomic_DNA"/>
</dbReference>
<dbReference type="CDD" id="cd00090">
    <property type="entry name" value="HTH_ARSR"/>
    <property type="match status" value="1"/>
</dbReference>
<dbReference type="GeneID" id="56142356"/>
<proteinExistence type="predicted"/>
<dbReference type="Pfam" id="PF01978">
    <property type="entry name" value="TrmB"/>
    <property type="match status" value="1"/>
</dbReference>
<dbReference type="SUPFAM" id="SSF46785">
    <property type="entry name" value="Winged helix' DNA-binding domain"/>
    <property type="match status" value="1"/>
</dbReference>
<gene>
    <name evidence="2" type="ORF">HYG81_04085</name>
</gene>
<evidence type="ECO:0000313" key="2">
    <source>
        <dbReference type="EMBL" id="QLK26801.1"/>
    </source>
</evidence>
<dbReference type="RefSeq" id="WP_180841972.1">
    <property type="nucleotide sequence ID" value="NZ_CP059154.1"/>
</dbReference>
<dbReference type="AlphaFoldDB" id="A0A7D6GQQ4"/>
<evidence type="ECO:0000313" key="3">
    <source>
        <dbReference type="Proteomes" id="UP000510869"/>
    </source>
</evidence>
<accession>A0A7D6GQQ4</accession>
<dbReference type="InterPro" id="IPR036388">
    <property type="entry name" value="WH-like_DNA-bd_sf"/>
</dbReference>
<protein>
    <submittedName>
        <fullName evidence="2">Transcriptional regulator</fullName>
    </submittedName>
</protein>
<organism evidence="2 3">
    <name type="scientific">Natrinema zhouii</name>
    <dbReference type="NCBI Taxonomy" id="1710539"/>
    <lineage>
        <taxon>Archaea</taxon>
        <taxon>Methanobacteriati</taxon>
        <taxon>Methanobacteriota</taxon>
        <taxon>Stenosarchaea group</taxon>
        <taxon>Halobacteria</taxon>
        <taxon>Halobacteriales</taxon>
        <taxon>Natrialbaceae</taxon>
        <taxon>Natrinema</taxon>
    </lineage>
</organism>
<dbReference type="InterPro" id="IPR036390">
    <property type="entry name" value="WH_DNA-bd_sf"/>
</dbReference>
<dbReference type="Gene3D" id="1.10.10.10">
    <property type="entry name" value="Winged helix-like DNA-binding domain superfamily/Winged helix DNA-binding domain"/>
    <property type="match status" value="1"/>
</dbReference>
<dbReference type="Proteomes" id="UP000510869">
    <property type="component" value="Chromosome"/>
</dbReference>